<keyword evidence="13" id="KW-0282">Flagellum</keyword>
<evidence type="ECO:0000256" key="7">
    <source>
        <dbReference type="ARBA" id="ARBA00022795"/>
    </source>
</evidence>
<evidence type="ECO:0000256" key="9">
    <source>
        <dbReference type="ARBA" id="ARBA00022989"/>
    </source>
</evidence>
<evidence type="ECO:0000256" key="2">
    <source>
        <dbReference type="ARBA" id="ARBA00010690"/>
    </source>
</evidence>
<evidence type="ECO:0000313" key="14">
    <source>
        <dbReference type="Proteomes" id="UP000199230"/>
    </source>
</evidence>
<dbReference type="Proteomes" id="UP000199230">
    <property type="component" value="Unassembled WGS sequence"/>
</dbReference>
<keyword evidence="11 12" id="KW-1006">Bacterial flagellum protein export</keyword>
<keyword evidence="7 12" id="KW-1005">Bacterial flagellum biogenesis</keyword>
<evidence type="ECO:0000256" key="4">
    <source>
        <dbReference type="ARBA" id="ARBA00022448"/>
    </source>
</evidence>
<evidence type="ECO:0000256" key="3">
    <source>
        <dbReference type="ARBA" id="ARBA00021622"/>
    </source>
</evidence>
<keyword evidence="6 12" id="KW-0812">Transmembrane</keyword>
<keyword evidence="14" id="KW-1185">Reference proteome</keyword>
<keyword evidence="10 12" id="KW-0472">Membrane</keyword>
<dbReference type="InterPro" id="IPR006135">
    <property type="entry name" value="T3SS_substrate_exporter"/>
</dbReference>
<dbReference type="AlphaFoldDB" id="A0A1H3NSB2"/>
<keyword evidence="13" id="KW-0969">Cilium</keyword>
<evidence type="ECO:0000256" key="6">
    <source>
        <dbReference type="ARBA" id="ARBA00022692"/>
    </source>
</evidence>
<dbReference type="InterPro" id="IPR006136">
    <property type="entry name" value="FlhB"/>
</dbReference>
<dbReference type="Gene3D" id="3.40.1690.10">
    <property type="entry name" value="secretion proteins EscU"/>
    <property type="match status" value="1"/>
</dbReference>
<protein>
    <recommendedName>
        <fullName evidence="3 12">Flagellar biosynthetic protein FlhB</fullName>
    </recommendedName>
</protein>
<evidence type="ECO:0000256" key="5">
    <source>
        <dbReference type="ARBA" id="ARBA00022475"/>
    </source>
</evidence>
<dbReference type="GO" id="GO:0005886">
    <property type="term" value="C:plasma membrane"/>
    <property type="evidence" value="ECO:0007669"/>
    <property type="project" value="UniProtKB-SubCell"/>
</dbReference>
<feature type="transmembrane region" description="Helical" evidence="12">
    <location>
        <begin position="33"/>
        <end position="55"/>
    </location>
</feature>
<dbReference type="Gene3D" id="6.10.250.2080">
    <property type="match status" value="1"/>
</dbReference>
<evidence type="ECO:0000256" key="10">
    <source>
        <dbReference type="ARBA" id="ARBA00023136"/>
    </source>
</evidence>
<feature type="transmembrane region" description="Helical" evidence="12">
    <location>
        <begin position="97"/>
        <end position="125"/>
    </location>
</feature>
<evidence type="ECO:0000256" key="1">
    <source>
        <dbReference type="ARBA" id="ARBA00004651"/>
    </source>
</evidence>
<dbReference type="NCBIfam" id="TIGR00328">
    <property type="entry name" value="flhB"/>
    <property type="match status" value="1"/>
</dbReference>
<feature type="transmembrane region" description="Helical" evidence="12">
    <location>
        <begin position="193"/>
        <end position="219"/>
    </location>
</feature>
<keyword evidence="4 12" id="KW-0813">Transport</keyword>
<evidence type="ECO:0000256" key="11">
    <source>
        <dbReference type="ARBA" id="ARBA00023225"/>
    </source>
</evidence>
<dbReference type="PANTHER" id="PTHR30531:SF12">
    <property type="entry name" value="FLAGELLAR BIOSYNTHETIC PROTEIN FLHB"/>
    <property type="match status" value="1"/>
</dbReference>
<dbReference type="PRINTS" id="PR00950">
    <property type="entry name" value="TYPE3IMSPROT"/>
</dbReference>
<comment type="subcellular location">
    <subcellularLocation>
        <location evidence="1">Cell membrane</location>
        <topology evidence="1">Multi-pass membrane protein</topology>
    </subcellularLocation>
</comment>
<organism evidence="13 14">
    <name type="scientific">Tindallia californiensis</name>
    <dbReference type="NCBI Taxonomy" id="159292"/>
    <lineage>
        <taxon>Bacteria</taxon>
        <taxon>Bacillati</taxon>
        <taxon>Bacillota</taxon>
        <taxon>Clostridia</taxon>
        <taxon>Peptostreptococcales</taxon>
        <taxon>Tindalliaceae</taxon>
        <taxon>Tindallia</taxon>
    </lineage>
</organism>
<name>A0A1H3NSB2_9FIRM</name>
<dbReference type="RefSeq" id="WP_093313393.1">
    <property type="nucleotide sequence ID" value="NZ_FNPV01000005.1"/>
</dbReference>
<evidence type="ECO:0000256" key="8">
    <source>
        <dbReference type="ARBA" id="ARBA00022927"/>
    </source>
</evidence>
<keyword evidence="9 12" id="KW-1133">Transmembrane helix</keyword>
<dbReference type="OrthoDB" id="9807950at2"/>
<dbReference type="GO" id="GO:0044780">
    <property type="term" value="P:bacterial-type flagellum assembly"/>
    <property type="evidence" value="ECO:0007669"/>
    <property type="project" value="InterPro"/>
</dbReference>
<dbReference type="SUPFAM" id="SSF160544">
    <property type="entry name" value="EscU C-terminal domain-like"/>
    <property type="match status" value="1"/>
</dbReference>
<reference evidence="13 14" key="1">
    <citation type="submission" date="2016-10" db="EMBL/GenBank/DDBJ databases">
        <authorList>
            <person name="de Groot N.N."/>
        </authorList>
    </citation>
    <scope>NUCLEOTIDE SEQUENCE [LARGE SCALE GENOMIC DNA]</scope>
    <source>
        <strain evidence="13 14">APO</strain>
    </source>
</reference>
<gene>
    <name evidence="12" type="primary">flhB</name>
    <name evidence="13" type="ORF">SAMN05192546_105242</name>
</gene>
<dbReference type="Pfam" id="PF01312">
    <property type="entry name" value="Bac_export_2"/>
    <property type="match status" value="1"/>
</dbReference>
<dbReference type="PANTHER" id="PTHR30531">
    <property type="entry name" value="FLAGELLAR BIOSYNTHETIC PROTEIN FLHB"/>
    <property type="match status" value="1"/>
</dbReference>
<dbReference type="GO" id="GO:0009306">
    <property type="term" value="P:protein secretion"/>
    <property type="evidence" value="ECO:0007669"/>
    <property type="project" value="InterPro"/>
</dbReference>
<keyword evidence="13" id="KW-0966">Cell projection</keyword>
<evidence type="ECO:0000256" key="12">
    <source>
        <dbReference type="RuleBase" id="RU364091"/>
    </source>
</evidence>
<keyword evidence="5 12" id="KW-1003">Cell membrane</keyword>
<accession>A0A1H3NSB2</accession>
<evidence type="ECO:0000313" key="13">
    <source>
        <dbReference type="EMBL" id="SDY91315.1"/>
    </source>
</evidence>
<dbReference type="InterPro" id="IPR029025">
    <property type="entry name" value="T3SS_substrate_exporter_C"/>
</dbReference>
<keyword evidence="8 12" id="KW-0653">Protein transport</keyword>
<dbReference type="STRING" id="159292.SAMN05192546_105242"/>
<comment type="function">
    <text evidence="12">Required for formation of the rod structure in the basal body of the flagellar apparatus. Together with FliI and FliH, may constitute the export apparatus of flagellin.</text>
</comment>
<proteinExistence type="inferred from homology"/>
<dbReference type="EMBL" id="FNPV01000005">
    <property type="protein sequence ID" value="SDY91315.1"/>
    <property type="molecule type" value="Genomic_DNA"/>
</dbReference>
<sequence>MILIIDLQLFADQEKTEKATPRKRKKSREEGQVLFSKEVNTAFTLLAAFVLLFLLSNYYGSSIRMLTINIYEDLMLDHSLYTISNVHKLTALLTVRLFIIILPLAASVLVVGVICSYLQVGFLLTSKPLQPKLNKLSPIKGLKKLFSMEKIVELIKSLVKIIFISYIVYFYLVGQLEAIFSLTSLEVEQTVEIIIGITFNIGIRAGILLVILGILDYIYQKYEYEKKLKMSKQEVKDEQKQIEGDPKIKSKIRQKQMQISMRRMMDEVPKADVIVTNPTHYAVALKYSPGEYAAPYVLAKGQNIVAQNIKKIATEKGVQMVENKYLAKTLYHTVNIGDAIPPELYESVAEILAYVYQMNATRRGGASNE</sequence>
<comment type="similarity">
    <text evidence="2 12">Belongs to the type III secretion exporter family.</text>
</comment>
<feature type="transmembrane region" description="Helical" evidence="12">
    <location>
        <begin position="154"/>
        <end position="173"/>
    </location>
</feature>